<feature type="compositionally biased region" description="Polar residues" evidence="1">
    <location>
        <begin position="11"/>
        <end position="20"/>
    </location>
</feature>
<protein>
    <submittedName>
        <fullName evidence="2">Uncharacterized protein</fullName>
    </submittedName>
</protein>
<gene>
    <name evidence="2" type="ORF">Fcan01_09795</name>
</gene>
<dbReference type="AlphaFoldDB" id="A0A226EG22"/>
<feature type="compositionally biased region" description="Low complexity" evidence="1">
    <location>
        <begin position="1"/>
        <end position="10"/>
    </location>
</feature>
<organism evidence="2 3">
    <name type="scientific">Folsomia candida</name>
    <name type="common">Springtail</name>
    <dbReference type="NCBI Taxonomy" id="158441"/>
    <lineage>
        <taxon>Eukaryota</taxon>
        <taxon>Metazoa</taxon>
        <taxon>Ecdysozoa</taxon>
        <taxon>Arthropoda</taxon>
        <taxon>Hexapoda</taxon>
        <taxon>Collembola</taxon>
        <taxon>Entomobryomorpha</taxon>
        <taxon>Isotomoidea</taxon>
        <taxon>Isotomidae</taxon>
        <taxon>Proisotominae</taxon>
        <taxon>Folsomia</taxon>
    </lineage>
</organism>
<evidence type="ECO:0000313" key="3">
    <source>
        <dbReference type="Proteomes" id="UP000198287"/>
    </source>
</evidence>
<comment type="caution">
    <text evidence="2">The sequence shown here is derived from an EMBL/GenBank/DDBJ whole genome shotgun (WGS) entry which is preliminary data.</text>
</comment>
<evidence type="ECO:0000256" key="1">
    <source>
        <dbReference type="SAM" id="MobiDB-lite"/>
    </source>
</evidence>
<accession>A0A226EG22</accession>
<dbReference type="Proteomes" id="UP000198287">
    <property type="component" value="Unassembled WGS sequence"/>
</dbReference>
<reference evidence="2 3" key="1">
    <citation type="submission" date="2015-12" db="EMBL/GenBank/DDBJ databases">
        <title>The genome of Folsomia candida.</title>
        <authorList>
            <person name="Faddeeva A."/>
            <person name="Derks M.F."/>
            <person name="Anvar Y."/>
            <person name="Smit S."/>
            <person name="Van Straalen N."/>
            <person name="Roelofs D."/>
        </authorList>
    </citation>
    <scope>NUCLEOTIDE SEQUENCE [LARGE SCALE GENOMIC DNA]</scope>
    <source>
        <strain evidence="2 3">VU population</strain>
        <tissue evidence="2">Whole body</tissue>
    </source>
</reference>
<name>A0A226EG22_FOLCA</name>
<feature type="compositionally biased region" description="Polar residues" evidence="1">
    <location>
        <begin position="45"/>
        <end position="56"/>
    </location>
</feature>
<evidence type="ECO:0000313" key="2">
    <source>
        <dbReference type="EMBL" id="OXA56545.1"/>
    </source>
</evidence>
<sequence length="254" mass="28450">MKKISSSSSSKRNATSTGSETPKKKKNVKKRESNPSSSSSKRNDTPTGSKTPNKFTTDGDDEDELTFKMDWAMVESKIDGNRYFKAPPTNPEHRYVNKTIDTRDDKGVPVPVWWKMTQVLLTRKRMSDAPEDKRDSKLRDFYYQLATEGDDEETASQESATSELTLTPEVIEKKTSFLTETERKAAENKIMDAGPEGLQVEGLDCRVVYSLPTVSRTYGLFKLMFSGETGGGKFICAADSSNIFVNNYDLVENS</sequence>
<proteinExistence type="predicted"/>
<feature type="region of interest" description="Disordered" evidence="1">
    <location>
        <begin position="1"/>
        <end position="62"/>
    </location>
</feature>
<dbReference type="EMBL" id="LNIX01000004">
    <property type="protein sequence ID" value="OXA56545.1"/>
    <property type="molecule type" value="Genomic_DNA"/>
</dbReference>
<keyword evidence="3" id="KW-1185">Reference proteome</keyword>